<feature type="compositionally biased region" description="Acidic residues" evidence="1">
    <location>
        <begin position="526"/>
        <end position="535"/>
    </location>
</feature>
<reference evidence="2" key="1">
    <citation type="submission" date="2020-11" db="EMBL/GenBank/DDBJ databases">
        <title>Kefir isolates.</title>
        <authorList>
            <person name="Marcisauskas S."/>
            <person name="Kim Y."/>
            <person name="Blasche S."/>
        </authorList>
    </citation>
    <scope>NUCLEOTIDE SEQUENCE</scope>
    <source>
        <strain evidence="2">Olga-1</strain>
    </source>
</reference>
<feature type="compositionally biased region" description="Polar residues" evidence="1">
    <location>
        <begin position="52"/>
        <end position="67"/>
    </location>
</feature>
<dbReference type="EMBL" id="PUHW01000025">
    <property type="protein sequence ID" value="KAG0690607.1"/>
    <property type="molecule type" value="Genomic_DNA"/>
</dbReference>
<feature type="compositionally biased region" description="Low complexity" evidence="1">
    <location>
        <begin position="907"/>
        <end position="946"/>
    </location>
</feature>
<name>A0A9P6WQR5_9ASCO</name>
<feature type="compositionally biased region" description="Low complexity" evidence="1">
    <location>
        <begin position="975"/>
        <end position="997"/>
    </location>
</feature>
<feature type="region of interest" description="Disordered" evidence="1">
    <location>
        <begin position="25"/>
        <end position="67"/>
    </location>
</feature>
<feature type="region of interest" description="Disordered" evidence="1">
    <location>
        <begin position="134"/>
        <end position="166"/>
    </location>
</feature>
<feature type="compositionally biased region" description="Low complexity" evidence="1">
    <location>
        <begin position="143"/>
        <end position="158"/>
    </location>
</feature>
<feature type="region of interest" description="Disordered" evidence="1">
    <location>
        <begin position="229"/>
        <end position="271"/>
    </location>
</feature>
<dbReference type="AlphaFoldDB" id="A0A9P6WQR5"/>
<feature type="compositionally biased region" description="Basic and acidic residues" evidence="1">
    <location>
        <begin position="536"/>
        <end position="546"/>
    </location>
</feature>
<feature type="region of interest" description="Disordered" evidence="1">
    <location>
        <begin position="968"/>
        <end position="997"/>
    </location>
</feature>
<organism evidence="2 3">
    <name type="scientific">Pichia californica</name>
    <dbReference type="NCBI Taxonomy" id="460514"/>
    <lineage>
        <taxon>Eukaryota</taxon>
        <taxon>Fungi</taxon>
        <taxon>Dikarya</taxon>
        <taxon>Ascomycota</taxon>
        <taxon>Saccharomycotina</taxon>
        <taxon>Pichiomycetes</taxon>
        <taxon>Pichiales</taxon>
        <taxon>Pichiaceae</taxon>
        <taxon>Pichia</taxon>
    </lineage>
</organism>
<accession>A0A9P6WQR5</accession>
<protein>
    <submittedName>
        <fullName evidence="2">Uncharacterized protein</fullName>
    </submittedName>
</protein>
<feature type="compositionally biased region" description="Low complexity" evidence="1">
    <location>
        <begin position="885"/>
        <end position="898"/>
    </location>
</feature>
<sequence>MNHYHQSHPNNTPIVYTTGSVPNNTLSLPQLPLPLSLQSPPPTTGSTTSPSASRNTSFSTNQQQQYQINRSCTETDNTTMQLTQSTVYSPSETTLPKLLNPSLPPPPPGIQTSSDITVKKSQSLATKISNILNHEYSNDNDNDNNGNNDNLSINNQNNTPLIPNPIGSTRSSISSLLSDPIPENVVTSIEKKNIDKIVEFNEKPNNNNTINNSNNNNNECIDVKKCDEENKEKKSTKSKKSKENLNLIKSNSQNSEMTVTKNKKSITLKISPKKNCKQKVLKIHLSSPTDSNNNNKDKNSKVIKKKMVNKSVSKKIQTKFVTIKINSDKFKNILDGKPINKIKEIENFKKLNKSNSNITDLKTNYEPVKITRNQAIEINHNNNNENKSNDANNLPSFFQLDKKSLPSIPKGYIPLIMSPEGKMYPMEFINVDSKSKSVSIMRPLWDGIDNFNNIANIPKNSIYDDKSRVDKKKHKNKHKHKHKSKSKKRKSDTKNDTNKILKKRKDDDDDDDNDHYNDNYKKYYYDGDDDSDDDNDTHNHNKESKKSKSRMNSQEFNSIDKVASLQLYLLSKESKINNKTFKVKSFKKYFNEINYYNRLLEREQLEYLENYKIERNYYQNLLNELETSDNMINFEKDLLEMRDYEIIREEIIKKYDDDKIYFNSLDKIIELQSMQCLDYSTRLIKLKNYLNMERVRLERHKNRLCRINTNKSNSIWKRYIKSDTMKFNNNNNNESNSSSTNNFNYNFNFQLISQNDFMLLTNANSRSYGTYVLNNSIDKGNENQNEIIELIEYFLPDKSILKELFKEMKKNENKNNIIDKNLKNTSINSIEKNDMISKYGLKESNSSNIGNRLLKELQIDGMDVDIERNDRVERRGSGQRKSRNRFSSSNSSNSNNKFNEFEDLNFEDVNNSNNLNEYNNRNNYRNGTRNNNEQINGNNNSNYNNSGFHYNSNLNYKLDINNEFKDVNDDYEYDSSNNNNNNNNENNENGGNSTGTGSRHELNITSCLDSTLCDIDRVKMMNLDCKEIGINFTKIYGMPKGLQREEIDSDLIFLRNSLKS</sequence>
<feature type="compositionally biased region" description="Basic residues" evidence="1">
    <location>
        <begin position="261"/>
        <end position="271"/>
    </location>
</feature>
<keyword evidence="3" id="KW-1185">Reference proteome</keyword>
<feature type="region of interest" description="Disordered" evidence="1">
    <location>
        <begin position="284"/>
        <end position="303"/>
    </location>
</feature>
<proteinExistence type="predicted"/>
<evidence type="ECO:0000256" key="1">
    <source>
        <dbReference type="SAM" id="MobiDB-lite"/>
    </source>
</evidence>
<feature type="compositionally biased region" description="Basic residues" evidence="1">
    <location>
        <begin position="469"/>
        <end position="491"/>
    </location>
</feature>
<evidence type="ECO:0000313" key="2">
    <source>
        <dbReference type="EMBL" id="KAG0690607.1"/>
    </source>
</evidence>
<comment type="caution">
    <text evidence="2">The sequence shown here is derived from an EMBL/GenBank/DDBJ whole genome shotgun (WGS) entry which is preliminary data.</text>
</comment>
<feature type="compositionally biased region" description="Low complexity" evidence="1">
    <location>
        <begin position="25"/>
        <end position="51"/>
    </location>
</feature>
<feature type="compositionally biased region" description="Basic and acidic residues" evidence="1">
    <location>
        <begin position="514"/>
        <end position="525"/>
    </location>
</feature>
<feature type="region of interest" description="Disordered" evidence="1">
    <location>
        <begin position="868"/>
        <end position="946"/>
    </location>
</feature>
<gene>
    <name evidence="2" type="ORF">C6P40_002239</name>
</gene>
<dbReference type="Proteomes" id="UP000697127">
    <property type="component" value="Unassembled WGS sequence"/>
</dbReference>
<evidence type="ECO:0000313" key="3">
    <source>
        <dbReference type="Proteomes" id="UP000697127"/>
    </source>
</evidence>
<feature type="region of interest" description="Disordered" evidence="1">
    <location>
        <begin position="465"/>
        <end position="554"/>
    </location>
</feature>
<feature type="region of interest" description="Disordered" evidence="1">
    <location>
        <begin position="88"/>
        <end position="117"/>
    </location>
</feature>